<dbReference type="PANTHER" id="PTHR30486:SF6">
    <property type="entry name" value="TYPE IV PILUS RETRACTATION ATPASE PILT"/>
    <property type="match status" value="1"/>
</dbReference>
<dbReference type="GO" id="GO:0016887">
    <property type="term" value="F:ATP hydrolysis activity"/>
    <property type="evidence" value="ECO:0007669"/>
    <property type="project" value="InterPro"/>
</dbReference>
<accession>A0A0F8SI85</accession>
<feature type="non-terminal residue" evidence="3">
    <location>
        <position position="364"/>
    </location>
</feature>
<feature type="domain" description="Bacterial type II secretion system protein E" evidence="2">
    <location>
        <begin position="96"/>
        <end position="361"/>
    </location>
</feature>
<protein>
    <recommendedName>
        <fullName evidence="2">Bacterial type II secretion system protein E domain-containing protein</fullName>
    </recommendedName>
</protein>
<dbReference type="InterPro" id="IPR027417">
    <property type="entry name" value="P-loop_NTPase"/>
</dbReference>
<sequence>MTLNFIKENDIKLSYGLPNFREVVNKVSEQFTKNYRELLARSKRNIPDAVVESKQLIYTMLPVLIDESDEGKVKKIAEEIFYDVIGLGPIHEIYYKEGKTDLFIDGPHHIYYKNTKNRIIDTDIRFRDEEHLQLILDKLLDPVGESLDKTHLSVECALEDGTRLSAFHNLISDNGTYVTFRFHNKTIFTQQELIELKTINDQIAWFYNLMVRAGLSVILYGDTGSGKTASAASLISMHPYDLRIALISDVSEIFVKKKDPKRKIVEVHSRNKGDSIFTTYDGLIKMLRHQVDRIYFNEVRDHAFLTLLEAWGTGHPGGAGIHAGNIDEAWSRMIIMLKRGDNSLTDELCSRMIASTVDILIECR</sequence>
<dbReference type="EMBL" id="JJQO01000103">
    <property type="protein sequence ID" value="KKH66436.1"/>
    <property type="molecule type" value="Genomic_DNA"/>
</dbReference>
<dbReference type="PANTHER" id="PTHR30486">
    <property type="entry name" value="TWITCHING MOTILITY PROTEIN PILT"/>
    <property type="match status" value="1"/>
</dbReference>
<dbReference type="Proteomes" id="UP000034692">
    <property type="component" value="Unassembled WGS sequence"/>
</dbReference>
<evidence type="ECO:0000313" key="3">
    <source>
        <dbReference type="EMBL" id="KKH66436.1"/>
    </source>
</evidence>
<dbReference type="Pfam" id="PF00437">
    <property type="entry name" value="T2SSE"/>
    <property type="match status" value="1"/>
</dbReference>
<evidence type="ECO:0000313" key="4">
    <source>
        <dbReference type="Proteomes" id="UP000034692"/>
    </source>
</evidence>
<dbReference type="SUPFAM" id="SSF52540">
    <property type="entry name" value="P-loop containing nucleoside triphosphate hydrolases"/>
    <property type="match status" value="1"/>
</dbReference>
<comment type="caution">
    <text evidence="3">The sequence shown here is derived from an EMBL/GenBank/DDBJ whole genome shotgun (WGS) entry which is preliminary data.</text>
</comment>
<organism evidence="3 4">
    <name type="scientific">Methanosarcina mazei</name>
    <name type="common">Methanosarcina frisia</name>
    <dbReference type="NCBI Taxonomy" id="2209"/>
    <lineage>
        <taxon>Archaea</taxon>
        <taxon>Methanobacteriati</taxon>
        <taxon>Methanobacteriota</taxon>
        <taxon>Stenosarchaea group</taxon>
        <taxon>Methanomicrobia</taxon>
        <taxon>Methanosarcinales</taxon>
        <taxon>Methanosarcinaceae</taxon>
        <taxon>Methanosarcina</taxon>
    </lineage>
</organism>
<dbReference type="InterPro" id="IPR001482">
    <property type="entry name" value="T2SS/T4SS_dom"/>
</dbReference>
<dbReference type="InterPro" id="IPR050921">
    <property type="entry name" value="T4SS_GSP_E_ATPase"/>
</dbReference>
<evidence type="ECO:0000259" key="2">
    <source>
        <dbReference type="Pfam" id="PF00437"/>
    </source>
</evidence>
<dbReference type="RefSeq" id="WP_048042394.1">
    <property type="nucleotide sequence ID" value="NZ_JJQO01000103.1"/>
</dbReference>
<dbReference type="Gene3D" id="3.40.50.300">
    <property type="entry name" value="P-loop containing nucleotide triphosphate hydrolases"/>
    <property type="match status" value="1"/>
</dbReference>
<dbReference type="AlphaFoldDB" id="A0A0F8SI85"/>
<dbReference type="Gene3D" id="3.30.450.380">
    <property type="match status" value="1"/>
</dbReference>
<reference evidence="3 4" key="1">
    <citation type="journal article" date="2015" name="ISME J.">
        <title>Genomic and phenotypic differentiation among Methanosarcina mazei populations from Columbia River sediment.</title>
        <authorList>
            <person name="Youngblut N.D."/>
            <person name="Wirth J.S."/>
            <person name="Henriksen J.R."/>
            <person name="Smith M."/>
            <person name="Simon H."/>
            <person name="Metcalf W.W."/>
            <person name="Whitaker R.J."/>
        </authorList>
    </citation>
    <scope>NUCLEOTIDE SEQUENCE [LARGE SCALE GENOMIC DNA]</scope>
    <source>
        <strain evidence="3 4">1.H.A.2.7</strain>
    </source>
</reference>
<comment type="similarity">
    <text evidence="1">Belongs to the GSP E family.</text>
</comment>
<gene>
    <name evidence="3" type="ORF">DU75_04935</name>
</gene>
<evidence type="ECO:0000256" key="1">
    <source>
        <dbReference type="ARBA" id="ARBA00006611"/>
    </source>
</evidence>
<name>A0A0F8SI85_METMZ</name>
<proteinExistence type="inferred from homology"/>